<accession>A0A1V3J1X8</accession>
<feature type="transmembrane region" description="Helical" evidence="9">
    <location>
        <begin position="305"/>
        <end position="326"/>
    </location>
</feature>
<dbReference type="PANTHER" id="PTHR30574">
    <property type="entry name" value="INNER MEMBRANE PROTEIN YEDE"/>
    <property type="match status" value="1"/>
</dbReference>
<reference evidence="10 11" key="1">
    <citation type="submission" date="2016-10" db="EMBL/GenBank/DDBJ databases">
        <title>Rodentibacter gen. nov. and new species.</title>
        <authorList>
            <person name="Christensen H."/>
        </authorList>
    </citation>
    <scope>NUCLEOTIDE SEQUENCE [LARGE SCALE GENOMIC DNA]</scope>
    <source>
        <strain evidence="11">ppn416</strain>
    </source>
</reference>
<organism evidence="10 11">
    <name type="scientific">Rodentibacter genomosp. 1</name>
    <dbReference type="NCBI Taxonomy" id="1908264"/>
    <lineage>
        <taxon>Bacteria</taxon>
        <taxon>Pseudomonadati</taxon>
        <taxon>Pseudomonadota</taxon>
        <taxon>Gammaproteobacteria</taxon>
        <taxon>Pasteurellales</taxon>
        <taxon>Pasteurellaceae</taxon>
        <taxon>Rodentibacter</taxon>
    </lineage>
</organism>
<feature type="transmembrane region" description="Helical" evidence="9">
    <location>
        <begin position="102"/>
        <end position="121"/>
    </location>
</feature>
<keyword evidence="4" id="KW-0997">Cell inner membrane</keyword>
<feature type="transmembrane region" description="Helical" evidence="9">
    <location>
        <begin position="6"/>
        <end position="25"/>
    </location>
</feature>
<feature type="transmembrane region" description="Helical" evidence="9">
    <location>
        <begin position="236"/>
        <end position="255"/>
    </location>
</feature>
<evidence type="ECO:0000256" key="6">
    <source>
        <dbReference type="ARBA" id="ARBA00022989"/>
    </source>
</evidence>
<evidence type="ECO:0000256" key="2">
    <source>
        <dbReference type="ARBA" id="ARBA00022448"/>
    </source>
</evidence>
<sequence>MFTGLLVGIAFGILLQRTQFCFVSGFRRLFFEKNFQFLTALLIAISVQSVGLFTLAEFGVINIPQTTLPILATIVGGLLFGVGMVLSNCCGSGAWFRSAEGAIGSFLALIAFAITIASTQTGSLHQFINRWTQQSTEWNNIYLTFSISPWWLVGILGFLTVILFLCREESYHSENLSFFDRIFKSQWNLYFGGLLIGILGLVAWYFSSRTGRHYGYGIAVPSANVMQYLVIGQQRYLNWGSLFVLGIPLGSFLMAKLSGNFHLRIPEPKEALRRIVGGVVMGLGAALAGGCTVTNALVATAYFSWQGWLATGCILMGCWIANKWFIKR</sequence>
<dbReference type="PANTHER" id="PTHR30574:SF1">
    <property type="entry name" value="SULPHUR TRANSPORT DOMAIN-CONTAINING PROTEIN"/>
    <property type="match status" value="1"/>
</dbReference>
<feature type="transmembrane region" description="Helical" evidence="9">
    <location>
        <begin position="141"/>
        <end position="166"/>
    </location>
</feature>
<evidence type="ECO:0000256" key="7">
    <source>
        <dbReference type="ARBA" id="ARBA00023136"/>
    </source>
</evidence>
<evidence type="ECO:0000256" key="8">
    <source>
        <dbReference type="ARBA" id="ARBA00035655"/>
    </source>
</evidence>
<evidence type="ECO:0000256" key="3">
    <source>
        <dbReference type="ARBA" id="ARBA00022475"/>
    </source>
</evidence>
<feature type="transmembrane region" description="Helical" evidence="9">
    <location>
        <begin position="187"/>
        <end position="206"/>
    </location>
</feature>
<feature type="transmembrane region" description="Helical" evidence="9">
    <location>
        <begin position="68"/>
        <end position="90"/>
    </location>
</feature>
<evidence type="ECO:0000256" key="9">
    <source>
        <dbReference type="SAM" id="Phobius"/>
    </source>
</evidence>
<keyword evidence="11" id="KW-1185">Reference proteome</keyword>
<keyword evidence="7 9" id="KW-0472">Membrane</keyword>
<dbReference type="EMBL" id="MLHN01000026">
    <property type="protein sequence ID" value="OOF48697.1"/>
    <property type="molecule type" value="Genomic_DNA"/>
</dbReference>
<dbReference type="GO" id="GO:0005886">
    <property type="term" value="C:plasma membrane"/>
    <property type="evidence" value="ECO:0007669"/>
    <property type="project" value="UniProtKB-SubCell"/>
</dbReference>
<dbReference type="STRING" id="1908264.BKK54_10730"/>
<dbReference type="RefSeq" id="WP_077543090.1">
    <property type="nucleotide sequence ID" value="NZ_MLHN01000026.1"/>
</dbReference>
<evidence type="ECO:0000256" key="1">
    <source>
        <dbReference type="ARBA" id="ARBA00004429"/>
    </source>
</evidence>
<proteinExistence type="inferred from homology"/>
<dbReference type="InterPro" id="IPR007272">
    <property type="entry name" value="Sulf_transp_TsuA/YedE"/>
</dbReference>
<keyword evidence="5 9" id="KW-0812">Transmembrane</keyword>
<evidence type="ECO:0000256" key="4">
    <source>
        <dbReference type="ARBA" id="ARBA00022519"/>
    </source>
</evidence>
<comment type="similarity">
    <text evidence="8">Belongs to the TsuA/YedE (TC 9.B.102) family.</text>
</comment>
<comment type="caution">
    <text evidence="10">The sequence shown here is derived from an EMBL/GenBank/DDBJ whole genome shotgun (WGS) entry which is preliminary data.</text>
</comment>
<dbReference type="Proteomes" id="UP000188481">
    <property type="component" value="Unassembled WGS sequence"/>
</dbReference>
<comment type="subcellular location">
    <subcellularLocation>
        <location evidence="1">Cell inner membrane</location>
        <topology evidence="1">Multi-pass membrane protein</topology>
    </subcellularLocation>
</comment>
<keyword evidence="6 9" id="KW-1133">Transmembrane helix</keyword>
<evidence type="ECO:0000313" key="11">
    <source>
        <dbReference type="Proteomes" id="UP000188481"/>
    </source>
</evidence>
<gene>
    <name evidence="10" type="ORF">BKK54_10730</name>
</gene>
<dbReference type="AlphaFoldDB" id="A0A1V3J1X8"/>
<keyword evidence="3" id="KW-1003">Cell membrane</keyword>
<feature type="transmembrane region" description="Helical" evidence="9">
    <location>
        <begin position="37"/>
        <end position="56"/>
    </location>
</feature>
<evidence type="ECO:0000256" key="5">
    <source>
        <dbReference type="ARBA" id="ARBA00022692"/>
    </source>
</evidence>
<keyword evidence="2" id="KW-0813">Transport</keyword>
<name>A0A1V3J1X8_9PAST</name>
<protein>
    <submittedName>
        <fullName evidence="10">ABC transporter permease</fullName>
    </submittedName>
</protein>
<evidence type="ECO:0000313" key="10">
    <source>
        <dbReference type="EMBL" id="OOF48697.1"/>
    </source>
</evidence>
<dbReference type="Pfam" id="PF04143">
    <property type="entry name" value="Sulf_transp"/>
    <property type="match status" value="1"/>
</dbReference>
<feature type="transmembrane region" description="Helical" evidence="9">
    <location>
        <begin position="275"/>
        <end position="299"/>
    </location>
</feature>